<accession>A0A4C1Z840</accession>
<organism evidence="1 2">
    <name type="scientific">Eumeta variegata</name>
    <name type="common">Bagworm moth</name>
    <name type="synonym">Eumeta japonica</name>
    <dbReference type="NCBI Taxonomy" id="151549"/>
    <lineage>
        <taxon>Eukaryota</taxon>
        <taxon>Metazoa</taxon>
        <taxon>Ecdysozoa</taxon>
        <taxon>Arthropoda</taxon>
        <taxon>Hexapoda</taxon>
        <taxon>Insecta</taxon>
        <taxon>Pterygota</taxon>
        <taxon>Neoptera</taxon>
        <taxon>Endopterygota</taxon>
        <taxon>Lepidoptera</taxon>
        <taxon>Glossata</taxon>
        <taxon>Ditrysia</taxon>
        <taxon>Tineoidea</taxon>
        <taxon>Psychidae</taxon>
        <taxon>Oiketicinae</taxon>
        <taxon>Eumeta</taxon>
    </lineage>
</organism>
<gene>
    <name evidence="1" type="ORF">EVAR_97491_1</name>
</gene>
<name>A0A4C1Z840_EUMVA</name>
<protein>
    <submittedName>
        <fullName evidence="1">Uncharacterized protein</fullName>
    </submittedName>
</protein>
<evidence type="ECO:0000313" key="1">
    <source>
        <dbReference type="EMBL" id="GBP83274.1"/>
    </source>
</evidence>
<keyword evidence="2" id="KW-1185">Reference proteome</keyword>
<dbReference type="Proteomes" id="UP000299102">
    <property type="component" value="Unassembled WGS sequence"/>
</dbReference>
<sequence>MKKSLVPGFVHIETVIGSGIRIESGTENKIENGNVIKIKSGTEIQNRTGVGNEYIHSKSIQIATPIPSGLYIHKLNEKSTGVDLIQIKMQDRTAQRSYLSLQERALNASDAADGRDPFVETTLGTVSPSTALRQKVSRETVKTRVQNVLNNGGCGLL</sequence>
<dbReference type="AlphaFoldDB" id="A0A4C1Z840"/>
<comment type="caution">
    <text evidence="1">The sequence shown here is derived from an EMBL/GenBank/DDBJ whole genome shotgun (WGS) entry which is preliminary data.</text>
</comment>
<evidence type="ECO:0000313" key="2">
    <source>
        <dbReference type="Proteomes" id="UP000299102"/>
    </source>
</evidence>
<dbReference type="EMBL" id="BGZK01001612">
    <property type="protein sequence ID" value="GBP83274.1"/>
    <property type="molecule type" value="Genomic_DNA"/>
</dbReference>
<reference evidence="1 2" key="1">
    <citation type="journal article" date="2019" name="Commun. Biol.">
        <title>The bagworm genome reveals a unique fibroin gene that provides high tensile strength.</title>
        <authorList>
            <person name="Kono N."/>
            <person name="Nakamura H."/>
            <person name="Ohtoshi R."/>
            <person name="Tomita M."/>
            <person name="Numata K."/>
            <person name="Arakawa K."/>
        </authorList>
    </citation>
    <scope>NUCLEOTIDE SEQUENCE [LARGE SCALE GENOMIC DNA]</scope>
</reference>
<proteinExistence type="predicted"/>